<feature type="region of interest" description="Disordered" evidence="1">
    <location>
        <begin position="58"/>
        <end position="92"/>
    </location>
</feature>
<protein>
    <submittedName>
        <fullName evidence="2">Uncharacterized protein</fullName>
    </submittedName>
</protein>
<evidence type="ECO:0000313" key="2">
    <source>
        <dbReference type="EMBL" id="KAK0439726.1"/>
    </source>
</evidence>
<feature type="compositionally biased region" description="Acidic residues" evidence="1">
    <location>
        <begin position="136"/>
        <end position="146"/>
    </location>
</feature>
<dbReference type="AlphaFoldDB" id="A0AA39MLZ3"/>
<accession>A0AA39MLZ3</accession>
<sequence>MGRPIYITMGNCLSISSSGERSLRAVHSWKGYTPFVDKYIKTGVKAVNANFDDCESDMDDADSGFNEDDGDQSTKDIDTALAPPMTEPSWPDFECQNLQRVYEEPYSADHPLQNPSIMASLSGSSPRTALASLSVDDIDPPAEETTAEPLDGVLSPVSYREKIHETEVQGAEPLGLSDI</sequence>
<name>A0AA39MLZ3_ARMTA</name>
<evidence type="ECO:0000256" key="1">
    <source>
        <dbReference type="SAM" id="MobiDB-lite"/>
    </source>
</evidence>
<proteinExistence type="predicted"/>
<dbReference type="RefSeq" id="XP_060323368.1">
    <property type="nucleotide sequence ID" value="XM_060466182.1"/>
</dbReference>
<dbReference type="EMBL" id="JAUEPS010000082">
    <property type="protein sequence ID" value="KAK0439726.1"/>
    <property type="molecule type" value="Genomic_DNA"/>
</dbReference>
<comment type="caution">
    <text evidence="2">The sequence shown here is derived from an EMBL/GenBank/DDBJ whole genome shotgun (WGS) entry which is preliminary data.</text>
</comment>
<reference evidence="2" key="1">
    <citation type="submission" date="2023-06" db="EMBL/GenBank/DDBJ databases">
        <authorList>
            <consortium name="Lawrence Berkeley National Laboratory"/>
            <person name="Ahrendt S."/>
            <person name="Sahu N."/>
            <person name="Indic B."/>
            <person name="Wong-Bajracharya J."/>
            <person name="Merenyi Z."/>
            <person name="Ke H.-M."/>
            <person name="Monk M."/>
            <person name="Kocsube S."/>
            <person name="Drula E."/>
            <person name="Lipzen A."/>
            <person name="Balint B."/>
            <person name="Henrissat B."/>
            <person name="Andreopoulos B."/>
            <person name="Martin F.M."/>
            <person name="Harder C.B."/>
            <person name="Rigling D."/>
            <person name="Ford K.L."/>
            <person name="Foster G.D."/>
            <person name="Pangilinan J."/>
            <person name="Papanicolaou A."/>
            <person name="Barry K."/>
            <person name="LaButti K."/>
            <person name="Viragh M."/>
            <person name="Koriabine M."/>
            <person name="Yan M."/>
            <person name="Riley R."/>
            <person name="Champramary S."/>
            <person name="Plett K.L."/>
            <person name="Tsai I.J."/>
            <person name="Slot J."/>
            <person name="Sipos G."/>
            <person name="Plett J."/>
            <person name="Nagy L.G."/>
            <person name="Grigoriev I.V."/>
        </authorList>
    </citation>
    <scope>NUCLEOTIDE SEQUENCE</scope>
    <source>
        <strain evidence="2">CCBAS 213</strain>
    </source>
</reference>
<organism evidence="2 3">
    <name type="scientific">Armillaria tabescens</name>
    <name type="common">Ringless honey mushroom</name>
    <name type="synonym">Agaricus tabescens</name>
    <dbReference type="NCBI Taxonomy" id="1929756"/>
    <lineage>
        <taxon>Eukaryota</taxon>
        <taxon>Fungi</taxon>
        <taxon>Dikarya</taxon>
        <taxon>Basidiomycota</taxon>
        <taxon>Agaricomycotina</taxon>
        <taxon>Agaricomycetes</taxon>
        <taxon>Agaricomycetidae</taxon>
        <taxon>Agaricales</taxon>
        <taxon>Marasmiineae</taxon>
        <taxon>Physalacriaceae</taxon>
        <taxon>Desarmillaria</taxon>
    </lineage>
</organism>
<gene>
    <name evidence="2" type="ORF">EV420DRAFT_1169069</name>
</gene>
<feature type="compositionally biased region" description="Acidic residues" evidence="1">
    <location>
        <begin position="58"/>
        <end position="71"/>
    </location>
</feature>
<evidence type="ECO:0000313" key="3">
    <source>
        <dbReference type="Proteomes" id="UP001175211"/>
    </source>
</evidence>
<dbReference type="GeneID" id="85349730"/>
<dbReference type="Proteomes" id="UP001175211">
    <property type="component" value="Unassembled WGS sequence"/>
</dbReference>
<feature type="region of interest" description="Disordered" evidence="1">
    <location>
        <begin position="131"/>
        <end position="153"/>
    </location>
</feature>
<keyword evidence="3" id="KW-1185">Reference proteome</keyword>